<dbReference type="GO" id="GO:0046872">
    <property type="term" value="F:metal ion binding"/>
    <property type="evidence" value="ECO:0007669"/>
    <property type="project" value="UniProtKB-KW"/>
</dbReference>
<evidence type="ECO:0000256" key="7">
    <source>
        <dbReference type="ARBA" id="ARBA00051915"/>
    </source>
</evidence>
<dbReference type="EMBL" id="FRCB01000008">
    <property type="protein sequence ID" value="SHM51491.1"/>
    <property type="molecule type" value="Genomic_DNA"/>
</dbReference>
<gene>
    <name evidence="12" type="ORF">SAMN05443432_108156</name>
</gene>
<comment type="catalytic activity">
    <reaction evidence="7">
        <text>3-(methylsulfanyl)propanoate + ATP + CoA = 3-(methylsulfanyl)propanoyl-CoA + AMP + diphosphate</text>
        <dbReference type="Rhea" id="RHEA:43052"/>
        <dbReference type="ChEBI" id="CHEBI:30616"/>
        <dbReference type="ChEBI" id="CHEBI:33019"/>
        <dbReference type="ChEBI" id="CHEBI:49016"/>
        <dbReference type="ChEBI" id="CHEBI:57287"/>
        <dbReference type="ChEBI" id="CHEBI:82815"/>
        <dbReference type="ChEBI" id="CHEBI:456215"/>
        <dbReference type="EC" id="6.2.1.44"/>
    </reaction>
    <physiologicalReaction direction="left-to-right" evidence="7">
        <dbReference type="Rhea" id="RHEA:43053"/>
    </physiologicalReaction>
</comment>
<dbReference type="RefSeq" id="WP_149780382.1">
    <property type="nucleotide sequence ID" value="NZ_FRCB01000008.1"/>
</dbReference>
<protein>
    <recommendedName>
        <fullName evidence="9">3-methylmercaptopropionyl-CoA ligase</fullName>
        <ecNumber evidence="8">6.2.1.44</ecNumber>
    </recommendedName>
</protein>
<dbReference type="PANTHER" id="PTHR43767:SF1">
    <property type="entry name" value="NONRIBOSOMAL PEPTIDE SYNTHASE PES1 (EUROFUNG)-RELATED"/>
    <property type="match status" value="1"/>
</dbReference>
<dbReference type="Gene3D" id="3.40.50.12780">
    <property type="entry name" value="N-terminal domain of ligase-like"/>
    <property type="match status" value="1"/>
</dbReference>
<dbReference type="GO" id="GO:0016878">
    <property type="term" value="F:acid-thiol ligase activity"/>
    <property type="evidence" value="ECO:0007669"/>
    <property type="project" value="UniProtKB-ARBA"/>
</dbReference>
<feature type="domain" description="AMP-binding enzyme C-terminal" evidence="11">
    <location>
        <begin position="413"/>
        <end position="488"/>
    </location>
</feature>
<evidence type="ECO:0000256" key="4">
    <source>
        <dbReference type="ARBA" id="ARBA00022598"/>
    </source>
</evidence>
<dbReference type="InterPro" id="IPR050237">
    <property type="entry name" value="ATP-dep_AMP-bd_enzyme"/>
</dbReference>
<comment type="cofactor">
    <cofactor evidence="1">
        <name>Mg(2+)</name>
        <dbReference type="ChEBI" id="CHEBI:18420"/>
    </cofactor>
</comment>
<dbReference type="Gene3D" id="3.30.300.30">
    <property type="match status" value="1"/>
</dbReference>
<evidence type="ECO:0000313" key="13">
    <source>
        <dbReference type="Proteomes" id="UP000322545"/>
    </source>
</evidence>
<evidence type="ECO:0000256" key="5">
    <source>
        <dbReference type="ARBA" id="ARBA00022723"/>
    </source>
</evidence>
<dbReference type="InterPro" id="IPR000873">
    <property type="entry name" value="AMP-dep_synth/lig_dom"/>
</dbReference>
<keyword evidence="4 12" id="KW-0436">Ligase</keyword>
<dbReference type="EC" id="6.2.1.44" evidence="8"/>
<name>A0A1M7JF24_9RHOB</name>
<dbReference type="InterPro" id="IPR045851">
    <property type="entry name" value="AMP-bd_C_sf"/>
</dbReference>
<dbReference type="PANTHER" id="PTHR43767">
    <property type="entry name" value="LONG-CHAIN-FATTY-ACID--COA LIGASE"/>
    <property type="match status" value="1"/>
</dbReference>
<keyword evidence="6" id="KW-0460">Magnesium</keyword>
<dbReference type="Pfam" id="PF00501">
    <property type="entry name" value="AMP-binding"/>
    <property type="match status" value="1"/>
</dbReference>
<evidence type="ECO:0000259" key="10">
    <source>
        <dbReference type="Pfam" id="PF00501"/>
    </source>
</evidence>
<comment type="similarity">
    <text evidence="2">Belongs to the ATP-dependent AMP-binding enzyme family.</text>
</comment>
<accession>A0A1M7JF24</accession>
<dbReference type="AlphaFoldDB" id="A0A1M7JF24"/>
<proteinExistence type="inferred from homology"/>
<dbReference type="PROSITE" id="PS00455">
    <property type="entry name" value="AMP_BINDING"/>
    <property type="match status" value="1"/>
</dbReference>
<evidence type="ECO:0000256" key="2">
    <source>
        <dbReference type="ARBA" id="ARBA00006432"/>
    </source>
</evidence>
<comment type="subunit">
    <text evidence="3">Homodimer.</text>
</comment>
<keyword evidence="13" id="KW-1185">Reference proteome</keyword>
<evidence type="ECO:0000313" key="12">
    <source>
        <dbReference type="EMBL" id="SHM51491.1"/>
    </source>
</evidence>
<organism evidence="12 13">
    <name type="scientific">Roseovarius litoreus</name>
    <dbReference type="NCBI Taxonomy" id="1155722"/>
    <lineage>
        <taxon>Bacteria</taxon>
        <taxon>Pseudomonadati</taxon>
        <taxon>Pseudomonadota</taxon>
        <taxon>Alphaproteobacteria</taxon>
        <taxon>Rhodobacterales</taxon>
        <taxon>Roseobacteraceae</taxon>
        <taxon>Roseovarius</taxon>
    </lineage>
</organism>
<dbReference type="InterPro" id="IPR020845">
    <property type="entry name" value="AMP-binding_CS"/>
</dbReference>
<dbReference type="Proteomes" id="UP000322545">
    <property type="component" value="Unassembled WGS sequence"/>
</dbReference>
<dbReference type="Pfam" id="PF13193">
    <property type="entry name" value="AMP-binding_C"/>
    <property type="match status" value="1"/>
</dbReference>
<evidence type="ECO:0000256" key="8">
    <source>
        <dbReference type="ARBA" id="ARBA00066616"/>
    </source>
</evidence>
<evidence type="ECO:0000256" key="3">
    <source>
        <dbReference type="ARBA" id="ARBA00011738"/>
    </source>
</evidence>
<reference evidence="12 13" key="1">
    <citation type="submission" date="2016-11" db="EMBL/GenBank/DDBJ databases">
        <authorList>
            <person name="Varghese N."/>
            <person name="Submissions S."/>
        </authorList>
    </citation>
    <scope>NUCLEOTIDE SEQUENCE [LARGE SCALE GENOMIC DNA]</scope>
    <source>
        <strain evidence="12 13">DSM 28249</strain>
    </source>
</reference>
<dbReference type="InterPro" id="IPR042099">
    <property type="entry name" value="ANL_N_sf"/>
</dbReference>
<evidence type="ECO:0000259" key="11">
    <source>
        <dbReference type="Pfam" id="PF13193"/>
    </source>
</evidence>
<dbReference type="SUPFAM" id="SSF56801">
    <property type="entry name" value="Acetyl-CoA synthetase-like"/>
    <property type="match status" value="1"/>
</dbReference>
<evidence type="ECO:0000256" key="1">
    <source>
        <dbReference type="ARBA" id="ARBA00001946"/>
    </source>
</evidence>
<feature type="domain" description="AMP-dependent synthetase/ligase" evidence="10">
    <location>
        <begin position="8"/>
        <end position="363"/>
    </location>
</feature>
<dbReference type="InterPro" id="IPR025110">
    <property type="entry name" value="AMP-bd_C"/>
</dbReference>
<sequence length="500" mass="54039">MTLFSLLDKTARRHPDAGAVFLGTEQVRSYAGLRSRALRLAAGLRARFEPGDRIAIFSENCPDYVELLFGIWAAGMAVAPINGKLNAQEVAPILQDSGSRALFVSRKLAPGLLAIEGGVTADVIQIGSAAYEALFGAEWEGEMPSDPTTLAWLFFTSGTTGRPKGAMLSHRNLMALTLAHLADMDDPDPGTSLLHPAPMSHGSGLYIPAYVARGARQVIPASGGFEPGEFLDLCGVHPACSVFFAPTMVQRLRRAVEAGAPRPANLKTVIYGGGPMYLEEIKRSIAVLGPVFVQIYGLGETPMTITGLRRGDYKDAPDRVLGSVGYARSGVEVAVVDASGKAVPSGEVGEVICRSDVVMAGYWQNEAATAESLRNGWLWTGDMGALDEDGLLTLRDRSKDMIVTGGTNVYPREVEEVLLTHPQVEEACVVGVRDDEWGEIVVAVLVVRDGEMPRAADLDALCNARIARFKRPKRYEFRNELPKNNYGKVLKRALRDELNR</sequence>
<keyword evidence="5" id="KW-0479">Metal-binding</keyword>
<evidence type="ECO:0000256" key="9">
    <source>
        <dbReference type="ARBA" id="ARBA00067668"/>
    </source>
</evidence>
<dbReference type="FunFam" id="3.30.300.30:FF:000008">
    <property type="entry name" value="2,3-dihydroxybenzoate-AMP ligase"/>
    <property type="match status" value="1"/>
</dbReference>
<evidence type="ECO:0000256" key="6">
    <source>
        <dbReference type="ARBA" id="ARBA00022842"/>
    </source>
</evidence>